<dbReference type="AlphaFoldDB" id="A0A261FAP1"/>
<evidence type="ECO:0000313" key="10">
    <source>
        <dbReference type="Proteomes" id="UP000228976"/>
    </source>
</evidence>
<evidence type="ECO:0000256" key="1">
    <source>
        <dbReference type="ARBA" id="ARBA00004651"/>
    </source>
</evidence>
<keyword evidence="10" id="KW-1185">Reference proteome</keyword>
<dbReference type="PANTHER" id="PTHR42920">
    <property type="entry name" value="OS03G0707200 PROTEIN-RELATED"/>
    <property type="match status" value="1"/>
</dbReference>
<dbReference type="InterPro" id="IPR037185">
    <property type="entry name" value="EmrE-like"/>
</dbReference>
<dbReference type="Gene3D" id="1.10.3730.20">
    <property type="match status" value="1"/>
</dbReference>
<feature type="transmembrane region" description="Helical" evidence="7">
    <location>
        <begin position="129"/>
        <end position="146"/>
    </location>
</feature>
<keyword evidence="4 7" id="KW-0812">Transmembrane</keyword>
<feature type="transmembrane region" description="Helical" evidence="7">
    <location>
        <begin position="152"/>
        <end position="173"/>
    </location>
</feature>
<evidence type="ECO:0000313" key="9">
    <source>
        <dbReference type="EMBL" id="OZG56158.1"/>
    </source>
</evidence>
<reference evidence="9 10" key="1">
    <citation type="journal article" date="2017" name="BMC Genomics">
        <title>Comparative genomic and phylogenomic analyses of the Bifidobacteriaceae family.</title>
        <authorList>
            <person name="Lugli G.A."/>
            <person name="Milani C."/>
            <person name="Turroni F."/>
            <person name="Duranti S."/>
            <person name="Mancabelli L."/>
            <person name="Mangifesta M."/>
            <person name="Ferrario C."/>
            <person name="Modesto M."/>
            <person name="Mattarelli P."/>
            <person name="Jiri K."/>
            <person name="van Sinderen D."/>
            <person name="Ventura M."/>
        </authorList>
    </citation>
    <scope>NUCLEOTIDE SEQUENCE [LARGE SCALE GENOMIC DNA]</scope>
    <source>
        <strain evidence="9 10">LMG 21773</strain>
    </source>
</reference>
<feature type="domain" description="EamA" evidence="8">
    <location>
        <begin position="10"/>
        <end position="144"/>
    </location>
</feature>
<keyword evidence="6 7" id="KW-0472">Membrane</keyword>
<feature type="transmembrane region" description="Helical" evidence="7">
    <location>
        <begin position="270"/>
        <end position="288"/>
    </location>
</feature>
<dbReference type="OrthoDB" id="3182968at2"/>
<feature type="transmembrane region" description="Helical" evidence="7">
    <location>
        <begin position="72"/>
        <end position="93"/>
    </location>
</feature>
<dbReference type="Pfam" id="PF00892">
    <property type="entry name" value="EamA"/>
    <property type="match status" value="2"/>
</dbReference>
<comment type="caution">
    <text evidence="9">The sequence shown here is derived from an EMBL/GenBank/DDBJ whole genome shotgun (WGS) entry which is preliminary data.</text>
</comment>
<comment type="similarity">
    <text evidence="2">Belongs to the EamA transporter family.</text>
</comment>
<evidence type="ECO:0000256" key="7">
    <source>
        <dbReference type="SAM" id="Phobius"/>
    </source>
</evidence>
<name>A0A261FAP1_9BIFI</name>
<feature type="transmembrane region" description="Helical" evidence="7">
    <location>
        <begin position="105"/>
        <end position="122"/>
    </location>
</feature>
<feature type="transmembrane region" description="Helical" evidence="7">
    <location>
        <begin position="215"/>
        <end position="235"/>
    </location>
</feature>
<gene>
    <name evidence="9" type="ORF">AEAE_0646</name>
</gene>
<evidence type="ECO:0000256" key="3">
    <source>
        <dbReference type="ARBA" id="ARBA00022475"/>
    </source>
</evidence>
<accession>A0A261FAP1</accession>
<feature type="domain" description="EamA" evidence="8">
    <location>
        <begin position="158"/>
        <end position="285"/>
    </location>
</feature>
<evidence type="ECO:0000256" key="2">
    <source>
        <dbReference type="ARBA" id="ARBA00007362"/>
    </source>
</evidence>
<proteinExistence type="inferred from homology"/>
<keyword evidence="5 7" id="KW-1133">Transmembrane helix</keyword>
<evidence type="ECO:0000256" key="4">
    <source>
        <dbReference type="ARBA" id="ARBA00022692"/>
    </source>
</evidence>
<feature type="transmembrane region" description="Helical" evidence="7">
    <location>
        <begin position="247"/>
        <end position="264"/>
    </location>
</feature>
<comment type="subcellular location">
    <subcellularLocation>
        <location evidence="1">Cell membrane</location>
        <topology evidence="1">Multi-pass membrane protein</topology>
    </subcellularLocation>
</comment>
<evidence type="ECO:0000259" key="8">
    <source>
        <dbReference type="Pfam" id="PF00892"/>
    </source>
</evidence>
<dbReference type="Proteomes" id="UP000228976">
    <property type="component" value="Unassembled WGS sequence"/>
</dbReference>
<evidence type="ECO:0000256" key="5">
    <source>
        <dbReference type="ARBA" id="ARBA00022989"/>
    </source>
</evidence>
<organism evidence="9 10">
    <name type="scientific">Aeriscardovia aeriphila</name>
    <dbReference type="NCBI Taxonomy" id="218139"/>
    <lineage>
        <taxon>Bacteria</taxon>
        <taxon>Bacillati</taxon>
        <taxon>Actinomycetota</taxon>
        <taxon>Actinomycetes</taxon>
        <taxon>Bifidobacteriales</taxon>
        <taxon>Bifidobacteriaceae</taxon>
        <taxon>Aeriscardovia</taxon>
    </lineage>
</organism>
<feature type="transmembrane region" description="Helical" evidence="7">
    <location>
        <begin position="185"/>
        <end position="203"/>
    </location>
</feature>
<dbReference type="RefSeq" id="WP_094689716.1">
    <property type="nucleotide sequence ID" value="NZ_JACBYZ010000001.1"/>
</dbReference>
<sequence length="315" mass="33660">MTRTVKNKILGVIALLTAAALWGGSFVTQLLGMKDLTPLAFNSLRFTLGAITLLPLLTLSTGRTKPKNWTRTIVDCFISGGLLFAAISVEQYALNMSSNAGRSGFITALYIIMVPFMGLFLGEKAQWKTFVAPIFSVVGLAMLTLSGPQGSLTVSDGLLLLGAFGFAVQLIVVNRSTINPIHLSIGQLFVAAGLSWLCTLFMGQMPSGSDVLGSLWPVLFSGVLSTGIAYSLQVFGQQHVAAAPSAILMSMESLFSVVFGALFLGERMGLVAYIGCVFMLAGTVISQLPNKNQPDITETEYVEHEPTGREEMMSK</sequence>
<dbReference type="InterPro" id="IPR051258">
    <property type="entry name" value="Diverse_Substrate_Transporter"/>
</dbReference>
<keyword evidence="3" id="KW-1003">Cell membrane</keyword>
<dbReference type="GO" id="GO:0005886">
    <property type="term" value="C:plasma membrane"/>
    <property type="evidence" value="ECO:0007669"/>
    <property type="project" value="UniProtKB-SubCell"/>
</dbReference>
<dbReference type="InterPro" id="IPR000620">
    <property type="entry name" value="EamA_dom"/>
</dbReference>
<dbReference type="PANTHER" id="PTHR42920:SF5">
    <property type="entry name" value="EAMA DOMAIN-CONTAINING PROTEIN"/>
    <property type="match status" value="1"/>
</dbReference>
<dbReference type="SUPFAM" id="SSF103481">
    <property type="entry name" value="Multidrug resistance efflux transporter EmrE"/>
    <property type="match status" value="2"/>
</dbReference>
<feature type="transmembrane region" description="Helical" evidence="7">
    <location>
        <begin position="39"/>
        <end position="60"/>
    </location>
</feature>
<dbReference type="EMBL" id="MWWU01000002">
    <property type="protein sequence ID" value="OZG56158.1"/>
    <property type="molecule type" value="Genomic_DNA"/>
</dbReference>
<protein>
    <submittedName>
        <fullName evidence="9">EamA-like transporter family</fullName>
    </submittedName>
</protein>
<evidence type="ECO:0000256" key="6">
    <source>
        <dbReference type="ARBA" id="ARBA00023136"/>
    </source>
</evidence>